<organism evidence="1 2">
    <name type="scientific">Entomophthora muscae</name>
    <dbReference type="NCBI Taxonomy" id="34485"/>
    <lineage>
        <taxon>Eukaryota</taxon>
        <taxon>Fungi</taxon>
        <taxon>Fungi incertae sedis</taxon>
        <taxon>Zoopagomycota</taxon>
        <taxon>Entomophthoromycotina</taxon>
        <taxon>Entomophthoromycetes</taxon>
        <taxon>Entomophthorales</taxon>
        <taxon>Entomophthoraceae</taxon>
        <taxon>Entomophthora</taxon>
    </lineage>
</organism>
<evidence type="ECO:0000313" key="1">
    <source>
        <dbReference type="EMBL" id="KAJ9057763.1"/>
    </source>
</evidence>
<comment type="caution">
    <text evidence="1">The sequence shown here is derived from an EMBL/GenBank/DDBJ whole genome shotgun (WGS) entry which is preliminary data.</text>
</comment>
<sequence length="354" mass="40518">MGLVNNELRSKAWAILLKSDIKTGLKQNTSKHSDEGQIDLDINRSLNSYPKGLMKPSKDALRTQLATLIKKVLRAQPKLCYFQGYHDIAACFLLVMGPTRAVRALYNISLFYIRDAMQSKLEPVMQQLDLIFTLIRLTDEQLYRFLEECEVPPFYALSWVLTWGTHDVKELELSARIVEFILASHPCMILYVAAALTLHFRDEILSLEPDYAMVHTSLSKLFTKVTLSQTHPLEVTDSLDVESLLEKTAVLFQSYPLLKLRQASKVPWLHPNSCINLYDIWFLNVKAEDLPVSNAHIQGLMEQGDLNQLIQKPTIWKQLLNLKLPIFMDTWTLCIGVVVILGLSWKYHTANLFS</sequence>
<proteinExistence type="predicted"/>
<accession>A0ACC2S645</accession>
<keyword evidence="2" id="KW-1185">Reference proteome</keyword>
<reference evidence="1" key="1">
    <citation type="submission" date="2022-04" db="EMBL/GenBank/DDBJ databases">
        <title>Genome of the entomopathogenic fungus Entomophthora muscae.</title>
        <authorList>
            <person name="Elya C."/>
            <person name="Lovett B.R."/>
            <person name="Lee E."/>
            <person name="Macias A.M."/>
            <person name="Hajek A.E."/>
            <person name="De Bivort B.L."/>
            <person name="Kasson M.T."/>
            <person name="De Fine Licht H.H."/>
            <person name="Stajich J.E."/>
        </authorList>
    </citation>
    <scope>NUCLEOTIDE SEQUENCE</scope>
    <source>
        <strain evidence="1">Berkeley</strain>
    </source>
</reference>
<gene>
    <name evidence="1" type="primary">GYP8_3</name>
    <name evidence="1" type="ORF">DSO57_1019548</name>
</gene>
<dbReference type="Proteomes" id="UP001165960">
    <property type="component" value="Unassembled WGS sequence"/>
</dbReference>
<protein>
    <submittedName>
        <fullName evidence="1">GTPase-activating protein gyp8</fullName>
    </submittedName>
</protein>
<name>A0ACC2S645_9FUNG</name>
<evidence type="ECO:0000313" key="2">
    <source>
        <dbReference type="Proteomes" id="UP001165960"/>
    </source>
</evidence>
<dbReference type="EMBL" id="QTSX02005768">
    <property type="protein sequence ID" value="KAJ9057763.1"/>
    <property type="molecule type" value="Genomic_DNA"/>
</dbReference>